<proteinExistence type="predicted"/>
<dbReference type="EMBL" id="JN235995">
    <property type="protein sequence ID" value="AEX63381.1"/>
    <property type="molecule type" value="Genomic_DNA"/>
</dbReference>
<dbReference type="PROSITE" id="PS51257">
    <property type="entry name" value="PROKAR_LIPOPROTEIN"/>
    <property type="match status" value="1"/>
</dbReference>
<organism evidence="1">
    <name type="scientific">Listeria monocytogenes</name>
    <dbReference type="NCBI Taxonomy" id="1639"/>
    <lineage>
        <taxon>Bacteria</taxon>
        <taxon>Bacillati</taxon>
        <taxon>Bacillota</taxon>
        <taxon>Bacilli</taxon>
        <taxon>Bacillales</taxon>
        <taxon>Listeriaceae</taxon>
        <taxon>Listeria</taxon>
    </lineage>
</organism>
<evidence type="ECO:0000313" key="1">
    <source>
        <dbReference type="EMBL" id="AEX63381.1"/>
    </source>
</evidence>
<reference evidence="1" key="1">
    <citation type="submission" date="2011-07" db="EMBL/GenBank/DDBJ databases">
        <title>Genetic Diversity of the Immigration Control Region of Listeria monocytogenes.</title>
        <authorList>
            <person name="Lee S."/>
            <person name="Ward T.J."/>
            <person name="Kathariou S."/>
        </authorList>
    </citation>
    <scope>NUCLEOTIDE SEQUENCE</scope>
    <source>
        <strain evidence="1">2001-75R</strain>
    </source>
</reference>
<protein>
    <submittedName>
        <fullName evidence="1">Lipoprotein</fullName>
    </submittedName>
</protein>
<name>I6NRN9_LISMN</name>
<keyword evidence="1" id="KW-0449">Lipoprotein</keyword>
<accession>I6NRN9</accession>
<dbReference type="AlphaFoldDB" id="I6NRN9"/>
<sequence length="205" mass="23832">MSKKWIGIILLSALFLLVGCGKEPVENKKIVDDKEVIENKEVVDDKEVINSKFTGKWKLETASIGKIDRTGYREVNHDYSREFEIDRNGIVKEVIVDDNGTRTCTFKIKSKGGDEYQNDGSLTVEEFFKYETEAQKEYVKKALEFLKKTDAAKIIKSEQKGNEYYIETEQMHGLEFFMYLSDKKLIKEAVYEKENYSGKDIYIKK</sequence>